<comment type="caution">
    <text evidence="1">The sequence shown here is derived from an EMBL/GenBank/DDBJ whole genome shotgun (WGS) entry which is preliminary data.</text>
</comment>
<dbReference type="RefSeq" id="WP_115495382.1">
    <property type="nucleotide sequence ID" value="NZ_QRBE01000004.1"/>
</dbReference>
<protein>
    <recommendedName>
        <fullName evidence="3">DUF1963 domain-containing protein</fullName>
    </recommendedName>
</protein>
<gene>
    <name evidence="1" type="ORF">DWU98_09885</name>
</gene>
<evidence type="ECO:0000313" key="2">
    <source>
        <dbReference type="Proteomes" id="UP000254258"/>
    </source>
</evidence>
<sequence length="225" mass="24135">MLKTLADNGYFLGDITQEGPVTIGGLCDIGGAISPNNGLPLTQHAAIRLEAGGFFVPGFDVPVLHFLYSWKCNISKGDLSYQYVGNRVKIIDFVAGVDDFEGFPYDSYPIVFSAVPFGLSPIQDGDRLLISILNDPEGDAGFKFESNRASELSVPTHQFGGLPFLLRPDINGKRCAVCSQEMPLIASIGNKCFSNDGGFFGDDFVQLVYFACGACQVVSVVNLAG</sequence>
<organism evidence="1 2">
    <name type="scientific">Dyella monticola</name>
    <dbReference type="NCBI Taxonomy" id="1927958"/>
    <lineage>
        <taxon>Bacteria</taxon>
        <taxon>Pseudomonadati</taxon>
        <taxon>Pseudomonadota</taxon>
        <taxon>Gammaproteobacteria</taxon>
        <taxon>Lysobacterales</taxon>
        <taxon>Rhodanobacteraceae</taxon>
        <taxon>Dyella</taxon>
    </lineage>
</organism>
<proteinExistence type="predicted"/>
<dbReference type="Proteomes" id="UP000254258">
    <property type="component" value="Unassembled WGS sequence"/>
</dbReference>
<evidence type="ECO:0000313" key="1">
    <source>
        <dbReference type="EMBL" id="RDS82321.1"/>
    </source>
</evidence>
<accession>A0A370X241</accession>
<reference evidence="1 2" key="1">
    <citation type="submission" date="2018-07" db="EMBL/GenBank/DDBJ databases">
        <title>Dyella monticola sp. nov. and Dyella psychrodurans sp. nov. isolated from monsoon evergreen broad-leaved forest soil of Dinghu Mountain, China.</title>
        <authorList>
            <person name="Gao Z."/>
            <person name="Qiu L."/>
        </authorList>
    </citation>
    <scope>NUCLEOTIDE SEQUENCE [LARGE SCALE GENOMIC DNA]</scope>
    <source>
        <strain evidence="1 2">4G-K06</strain>
    </source>
</reference>
<evidence type="ECO:0008006" key="3">
    <source>
        <dbReference type="Google" id="ProtNLM"/>
    </source>
</evidence>
<name>A0A370X241_9GAMM</name>
<dbReference type="EMBL" id="QRBE01000004">
    <property type="protein sequence ID" value="RDS82321.1"/>
    <property type="molecule type" value="Genomic_DNA"/>
</dbReference>
<dbReference type="AlphaFoldDB" id="A0A370X241"/>
<keyword evidence="2" id="KW-1185">Reference proteome</keyword>
<dbReference type="OrthoDB" id="2586028at2"/>